<dbReference type="Gene3D" id="2.60.40.1090">
    <property type="entry name" value="Fimbrial-type adhesion domain"/>
    <property type="match status" value="1"/>
</dbReference>
<dbReference type="GeneID" id="93517708"/>
<dbReference type="InterPro" id="IPR000259">
    <property type="entry name" value="Adhesion_dom_fimbrial"/>
</dbReference>
<dbReference type="GO" id="GO:0009289">
    <property type="term" value="C:pilus"/>
    <property type="evidence" value="ECO:0007669"/>
    <property type="project" value="InterPro"/>
</dbReference>
<reference evidence="2 3" key="1">
    <citation type="journal article" date="2012" name="J. Bacteriol.">
        <title>Complete Genome Sequence of Providencia stuartii Clinical Isolate MRSN 2154.</title>
        <authorList>
            <person name="Clifford R.J."/>
            <person name="Hang J."/>
            <person name="Riley M.C."/>
            <person name="Onmus-Leone F."/>
            <person name="Kuschner R.A."/>
            <person name="Lesho E.P."/>
            <person name="Waterman P.E."/>
        </authorList>
    </citation>
    <scope>NUCLEOTIDE SEQUENCE [LARGE SCALE GENOMIC DNA]</scope>
    <source>
        <strain evidence="2 3">MRSN 2154</strain>
    </source>
</reference>
<organism evidence="2 3">
    <name type="scientific">Providencia stuartii (strain MRSN 2154)</name>
    <dbReference type="NCBI Taxonomy" id="1157951"/>
    <lineage>
        <taxon>Bacteria</taxon>
        <taxon>Pseudomonadati</taxon>
        <taxon>Pseudomonadota</taxon>
        <taxon>Gammaproteobacteria</taxon>
        <taxon>Enterobacterales</taxon>
        <taxon>Morganellaceae</taxon>
        <taxon>Providencia</taxon>
    </lineage>
</organism>
<gene>
    <name evidence="2" type="ordered locus">S70_08140</name>
</gene>
<evidence type="ECO:0000313" key="2">
    <source>
        <dbReference type="EMBL" id="AFH93492.1"/>
    </source>
</evidence>
<evidence type="ECO:0000313" key="3">
    <source>
        <dbReference type="Proteomes" id="UP000005012"/>
    </source>
</evidence>
<dbReference type="InterPro" id="IPR008966">
    <property type="entry name" value="Adhesion_dom_sf"/>
</dbReference>
<accession>A0A140NNG1</accession>
<dbReference type="AlphaFoldDB" id="A0A140NNG1"/>
<evidence type="ECO:0000259" key="1">
    <source>
        <dbReference type="Pfam" id="PF00419"/>
    </source>
</evidence>
<dbReference type="PANTHER" id="PTHR33420:SF26">
    <property type="entry name" value="FIMBRIAL SUBUNIT"/>
    <property type="match status" value="1"/>
</dbReference>
<dbReference type="Proteomes" id="UP000005012">
    <property type="component" value="Chromosome"/>
</dbReference>
<reference evidence="3" key="2">
    <citation type="submission" date="2012-04" db="EMBL/GenBank/DDBJ databases">
        <title>Complete genome sequence of Providencia stuartii clinical isolate MRSN 2154.</title>
        <authorList>
            <person name="Clifford R.J."/>
            <person name="Hang J."/>
            <person name="Riley M.C."/>
            <person name="Onmus-Leone F."/>
            <person name="Kuschner R.A."/>
            <person name="Lesho E.P."/>
            <person name="Waterman P.E."/>
        </authorList>
    </citation>
    <scope>NUCLEOTIDE SEQUENCE [LARGE SCALE GENOMIC DNA]</scope>
    <source>
        <strain evidence="3">MRSN 2154</strain>
    </source>
</reference>
<feature type="domain" description="Fimbrial-type adhesion" evidence="1">
    <location>
        <begin position="43"/>
        <end position="193"/>
    </location>
</feature>
<proteinExistence type="predicted"/>
<dbReference type="KEGG" id="psi:S70_08140"/>
<dbReference type="SMR" id="A0A140NNG1"/>
<dbReference type="Pfam" id="PF00419">
    <property type="entry name" value="Fimbrial"/>
    <property type="match status" value="1"/>
</dbReference>
<sequence length="193" mass="22008">MSAYKHFSRHIIQFMMLWVLGHATVYAAIDTQRHSFNGMTRIVGTVIATPCSIAMTDRYQTINFSPLTLTLLSTASGRERYSQPFIIELHGCGSMHSTIDSKTWSIRFSGHTTQNINAFVLQGPSHGLGISVLDEQRKRLVPEQRYFLSNHVLRQDKSGETLFLRYFLQLELTGQPIQAGSYQGLVRFFIDYQ</sequence>
<dbReference type="RefSeq" id="WP_014656905.1">
    <property type="nucleotide sequence ID" value="NC_017731.1"/>
</dbReference>
<dbReference type="PATRIC" id="fig|1157951.4.peg.1626"/>
<name>A0A140NNG1_PROSM</name>
<dbReference type="SUPFAM" id="SSF49401">
    <property type="entry name" value="Bacterial adhesins"/>
    <property type="match status" value="1"/>
</dbReference>
<protein>
    <submittedName>
        <fullName evidence="2">Fimbrial subunit</fullName>
    </submittedName>
</protein>
<dbReference type="EMBL" id="CP003488">
    <property type="protein sequence ID" value="AFH93492.1"/>
    <property type="molecule type" value="Genomic_DNA"/>
</dbReference>
<dbReference type="GO" id="GO:0043709">
    <property type="term" value="P:cell adhesion involved in single-species biofilm formation"/>
    <property type="evidence" value="ECO:0007669"/>
    <property type="project" value="TreeGrafter"/>
</dbReference>
<dbReference type="InterPro" id="IPR050263">
    <property type="entry name" value="Bact_Fimbrial_Adh_Pro"/>
</dbReference>
<dbReference type="InterPro" id="IPR036937">
    <property type="entry name" value="Adhesion_dom_fimbrial_sf"/>
</dbReference>
<dbReference type="PANTHER" id="PTHR33420">
    <property type="entry name" value="FIMBRIAL SUBUNIT ELFA-RELATED"/>
    <property type="match status" value="1"/>
</dbReference>
<dbReference type="HOGENOM" id="CLU_1414066_0_0_6"/>